<dbReference type="Proteomes" id="UP001355207">
    <property type="component" value="Chromosome 1"/>
</dbReference>
<evidence type="ECO:0000256" key="8">
    <source>
        <dbReference type="PROSITE-ProRule" id="PRU00452"/>
    </source>
</evidence>
<feature type="compositionally biased region" description="Pro residues" evidence="9">
    <location>
        <begin position="534"/>
        <end position="551"/>
    </location>
</feature>
<evidence type="ECO:0000256" key="4">
    <source>
        <dbReference type="ARBA" id="ARBA00022723"/>
    </source>
</evidence>
<feature type="region of interest" description="Disordered" evidence="9">
    <location>
        <begin position="99"/>
        <end position="166"/>
    </location>
</feature>
<dbReference type="GO" id="GO:0008270">
    <property type="term" value="F:zinc ion binding"/>
    <property type="evidence" value="ECO:0007669"/>
    <property type="project" value="UniProtKB-KW"/>
</dbReference>
<dbReference type="InterPro" id="IPR038654">
    <property type="entry name" value="PINIT_sf"/>
</dbReference>
<dbReference type="GO" id="GO:0016925">
    <property type="term" value="P:protein sumoylation"/>
    <property type="evidence" value="ECO:0007669"/>
    <property type="project" value="TreeGrafter"/>
</dbReference>
<accession>A0AAX4JM99</accession>
<feature type="compositionally biased region" description="Acidic residues" evidence="9">
    <location>
        <begin position="577"/>
        <end position="588"/>
    </location>
</feature>
<feature type="compositionally biased region" description="Low complexity" evidence="9">
    <location>
        <begin position="932"/>
        <end position="971"/>
    </location>
</feature>
<feature type="domain" description="PINIT" evidence="11">
    <location>
        <begin position="148"/>
        <end position="335"/>
    </location>
</feature>
<dbReference type="CDD" id="cd16650">
    <property type="entry name" value="SP-RING_PIAS-like"/>
    <property type="match status" value="1"/>
</dbReference>
<evidence type="ECO:0000256" key="9">
    <source>
        <dbReference type="SAM" id="MobiDB-lite"/>
    </source>
</evidence>
<evidence type="ECO:0000256" key="3">
    <source>
        <dbReference type="ARBA" id="ARBA00022679"/>
    </source>
</evidence>
<evidence type="ECO:0000256" key="6">
    <source>
        <dbReference type="ARBA" id="ARBA00022786"/>
    </source>
</evidence>
<reference evidence="12 13" key="1">
    <citation type="submission" date="2024-01" db="EMBL/GenBank/DDBJ databases">
        <title>Comparative genomics of Cryptococcus and Kwoniella reveals pathogenesis evolution and contrasting modes of karyotype evolution via chromosome fusion or intercentromeric recombination.</title>
        <authorList>
            <person name="Coelho M.A."/>
            <person name="David-Palma M."/>
            <person name="Shea T."/>
            <person name="Bowers K."/>
            <person name="McGinley-Smith S."/>
            <person name="Mohammad A.W."/>
            <person name="Gnirke A."/>
            <person name="Yurkov A.M."/>
            <person name="Nowrousian M."/>
            <person name="Sun S."/>
            <person name="Cuomo C.A."/>
            <person name="Heitman J."/>
        </authorList>
    </citation>
    <scope>NUCLEOTIDE SEQUENCE [LARGE SCALE GENOMIC DNA]</scope>
    <source>
        <strain evidence="12 13">CBS 6074</strain>
    </source>
</reference>
<keyword evidence="3" id="KW-0808">Transferase</keyword>
<evidence type="ECO:0000256" key="2">
    <source>
        <dbReference type="ARBA" id="ARBA00005383"/>
    </source>
</evidence>
<evidence type="ECO:0008006" key="14">
    <source>
        <dbReference type="Google" id="ProtNLM"/>
    </source>
</evidence>
<dbReference type="GO" id="GO:0061665">
    <property type="term" value="F:SUMO ligase activity"/>
    <property type="evidence" value="ECO:0007669"/>
    <property type="project" value="TreeGrafter"/>
</dbReference>
<feature type="compositionally biased region" description="Low complexity" evidence="9">
    <location>
        <begin position="106"/>
        <end position="117"/>
    </location>
</feature>
<dbReference type="PROSITE" id="PS51466">
    <property type="entry name" value="PINIT"/>
    <property type="match status" value="1"/>
</dbReference>
<feature type="region of interest" description="Disordered" evidence="9">
    <location>
        <begin position="281"/>
        <end position="314"/>
    </location>
</feature>
<dbReference type="Pfam" id="PF14324">
    <property type="entry name" value="PINIT"/>
    <property type="match status" value="1"/>
</dbReference>
<dbReference type="GO" id="GO:0000785">
    <property type="term" value="C:chromatin"/>
    <property type="evidence" value="ECO:0007669"/>
    <property type="project" value="TreeGrafter"/>
</dbReference>
<evidence type="ECO:0000259" key="11">
    <source>
        <dbReference type="PROSITE" id="PS51466"/>
    </source>
</evidence>
<dbReference type="AlphaFoldDB" id="A0AAX4JM99"/>
<feature type="compositionally biased region" description="Polar residues" evidence="9">
    <location>
        <begin position="749"/>
        <end position="765"/>
    </location>
</feature>
<feature type="compositionally biased region" description="Polar residues" evidence="9">
    <location>
        <begin position="835"/>
        <end position="844"/>
    </location>
</feature>
<dbReference type="InterPro" id="IPR013083">
    <property type="entry name" value="Znf_RING/FYVE/PHD"/>
</dbReference>
<name>A0AAX4JM99_9TREE</name>
<dbReference type="RefSeq" id="XP_066073270.1">
    <property type="nucleotide sequence ID" value="XM_066217173.1"/>
</dbReference>
<organism evidence="12 13">
    <name type="scientific">Kwoniella dendrophila CBS 6074</name>
    <dbReference type="NCBI Taxonomy" id="1295534"/>
    <lineage>
        <taxon>Eukaryota</taxon>
        <taxon>Fungi</taxon>
        <taxon>Dikarya</taxon>
        <taxon>Basidiomycota</taxon>
        <taxon>Agaricomycotina</taxon>
        <taxon>Tremellomycetes</taxon>
        <taxon>Tremellales</taxon>
        <taxon>Cryptococcaceae</taxon>
        <taxon>Kwoniella</taxon>
    </lineage>
</organism>
<dbReference type="InterPro" id="IPR004181">
    <property type="entry name" value="Znf_MIZ"/>
</dbReference>
<dbReference type="Gene3D" id="3.30.40.10">
    <property type="entry name" value="Zinc/RING finger domain, C3HC4 (zinc finger)"/>
    <property type="match status" value="1"/>
</dbReference>
<dbReference type="PROSITE" id="PS51044">
    <property type="entry name" value="ZF_SP_RING"/>
    <property type="match status" value="1"/>
</dbReference>
<evidence type="ECO:0000313" key="13">
    <source>
        <dbReference type="Proteomes" id="UP001355207"/>
    </source>
</evidence>
<protein>
    <recommendedName>
        <fullName evidence="14">SP-RING-type domain-containing protein</fullName>
    </recommendedName>
</protein>
<keyword evidence="6" id="KW-0833">Ubl conjugation pathway</keyword>
<feature type="region of interest" description="Disordered" evidence="9">
    <location>
        <begin position="487"/>
        <end position="506"/>
    </location>
</feature>
<dbReference type="Pfam" id="PF02891">
    <property type="entry name" value="zf-MIZ"/>
    <property type="match status" value="1"/>
</dbReference>
<keyword evidence="5 8" id="KW-0863">Zinc-finger</keyword>
<evidence type="ECO:0000256" key="1">
    <source>
        <dbReference type="ARBA" id="ARBA00004718"/>
    </source>
</evidence>
<feature type="region of interest" description="Disordered" evidence="9">
    <location>
        <begin position="513"/>
        <end position="907"/>
    </location>
</feature>
<comment type="similarity">
    <text evidence="2">Belongs to the PIAS family.</text>
</comment>
<feature type="compositionally biased region" description="Polar residues" evidence="9">
    <location>
        <begin position="605"/>
        <end position="633"/>
    </location>
</feature>
<comment type="pathway">
    <text evidence="1">Protein modification; protein sumoylation.</text>
</comment>
<feature type="compositionally biased region" description="Low complexity" evidence="9">
    <location>
        <begin position="552"/>
        <end position="564"/>
    </location>
</feature>
<keyword evidence="7" id="KW-0862">Zinc</keyword>
<dbReference type="GeneID" id="91092056"/>
<feature type="compositionally biased region" description="Pro residues" evidence="9">
    <location>
        <begin position="792"/>
        <end position="802"/>
    </location>
</feature>
<feature type="compositionally biased region" description="Low complexity" evidence="9">
    <location>
        <begin position="700"/>
        <end position="713"/>
    </location>
</feature>
<dbReference type="Gene3D" id="2.60.120.780">
    <property type="entry name" value="PINIT domain"/>
    <property type="match status" value="1"/>
</dbReference>
<keyword evidence="4" id="KW-0479">Metal-binding</keyword>
<dbReference type="PANTHER" id="PTHR10782:SF4">
    <property type="entry name" value="TONALLI, ISOFORM E"/>
    <property type="match status" value="1"/>
</dbReference>
<dbReference type="EMBL" id="CP144098">
    <property type="protein sequence ID" value="WWC86507.1"/>
    <property type="molecule type" value="Genomic_DNA"/>
</dbReference>
<feature type="compositionally biased region" description="Polar residues" evidence="9">
    <location>
        <begin position="879"/>
        <end position="897"/>
    </location>
</feature>
<feature type="domain" description="SP-RING-type" evidence="10">
    <location>
        <begin position="365"/>
        <end position="446"/>
    </location>
</feature>
<feature type="compositionally biased region" description="Basic and acidic residues" evidence="9">
    <location>
        <begin position="716"/>
        <end position="733"/>
    </location>
</feature>
<evidence type="ECO:0000313" key="12">
    <source>
        <dbReference type="EMBL" id="WWC86507.1"/>
    </source>
</evidence>
<feature type="region of interest" description="Disordered" evidence="9">
    <location>
        <begin position="932"/>
        <end position="982"/>
    </location>
</feature>
<dbReference type="PANTHER" id="PTHR10782">
    <property type="entry name" value="ZINC FINGER MIZ DOMAIN-CONTAINING PROTEIN"/>
    <property type="match status" value="1"/>
</dbReference>
<feature type="compositionally biased region" description="Polar residues" evidence="9">
    <location>
        <begin position="804"/>
        <end position="821"/>
    </location>
</feature>
<feature type="compositionally biased region" description="Polar residues" evidence="9">
    <location>
        <begin position="133"/>
        <end position="153"/>
    </location>
</feature>
<gene>
    <name evidence="12" type="ORF">L201_001384</name>
</gene>
<feature type="compositionally biased region" description="Polar residues" evidence="9">
    <location>
        <begin position="653"/>
        <end position="666"/>
    </location>
</feature>
<feature type="compositionally biased region" description="Polar residues" evidence="9">
    <location>
        <begin position="492"/>
        <end position="501"/>
    </location>
</feature>
<evidence type="ECO:0000256" key="7">
    <source>
        <dbReference type="ARBA" id="ARBA00022833"/>
    </source>
</evidence>
<proteinExistence type="inferred from homology"/>
<sequence length="1011" mass="110642">MASQVTLQTDWSDYQWFVSDYVPKQTVATLRLFASIIEQQSRMACYVRSSDRKADIVSRVQDCFARMKAQGDIRGYGQCRLACEQRGVAQWKPHHVPAPTFGGVPSSSSHQAQSSSSYARPTHASAVNGGYGNSHNNAGPSRAGSSNWSTSYNRPPPTLQDWKPNPMWKPIRALTSMEMLPDISHNENSHVRRERKTNFSIPNEVIEKLNYTRDHLKSHPRYAIRLFCTSSDHYKPPGMPALPGQPVPTNKTIPIEYPSNPDIMVDSYPLSFKEKGLRGKAGSAPPFDLEKTPNGLSRVPGRMTTITMGHSGPTVGKKKDVAKRFFYQIVFTEITTKDELLNRLKGLIPTSVEASLAEFKKRQEEDDDIVVGTSVMSLKDPLAYMRMTRPVRSSKCTHIQCFDAQWWIESNAQHPQWHCPHCGKELQFPELIVDGYVMAILNACPDSVDDVVLEPSGDWHTEDNKYGSAAWMATHGVAAPLPAEKKADLAPTPQSNGTPVENTIPKRKIVELLSDSEDEDEQPLSRTNGSTRPSIPPLPAAAPPRLTPAPTPAAGTTSSARSSIQPANEIIDLTISDSEDEDEDDAEEPPSASQTYFQKPDAEYTNRSAVDSIHPHQSLNNQNKGTAVRSTLGDNNNDDDDFMSSIDRLKAASSISAQRLNGQGSASRGGGSWINPLEKEEWRTNSRLGQLPPSGPRATAGYGSSSSGAGSISKKSRSEWIGDAEHPPNDSHRSNAFTSGGGFSSYSSNPTGYSAAQYQNGSISSKRPLAPGPNAYLTPRPPLSPSSSSPLTSPPIPAPRPQPLQSTSSQYISAESSGPSSKQDDRPRFSLNVPLETQSANTVKSPGLRVTIPNPNYRGERLGSNPNGGRPNTPILPLNSPNIARNTQQQQRNVSNTSHRDGGDTDEASLELNLRSDIDDAFTPIQSITANTITNNYNNNNDNNLPIYNKYTSSSSSSHNNSNRNRKTNSNQQKDDDEDLHQAERSSDLGLGMDTMEENFWEGVLNGDIDI</sequence>
<evidence type="ECO:0000259" key="10">
    <source>
        <dbReference type="PROSITE" id="PS51044"/>
    </source>
</evidence>
<evidence type="ECO:0000256" key="5">
    <source>
        <dbReference type="ARBA" id="ARBA00022771"/>
    </source>
</evidence>
<dbReference type="InterPro" id="IPR023321">
    <property type="entry name" value="PINIT"/>
</dbReference>
<keyword evidence="13" id="KW-1185">Reference proteome</keyword>